<dbReference type="PANTHER" id="PTHR46033:SF8">
    <property type="entry name" value="PROTEIN MAINTENANCE OF MERISTEMS-LIKE"/>
    <property type="match status" value="1"/>
</dbReference>
<dbReference type="OrthoDB" id="1421598at2759"/>
<name>A0A8J5Z1E5_9ROSI</name>
<dbReference type="EMBL" id="JAHUZN010000003">
    <property type="protein sequence ID" value="KAG8499211.1"/>
    <property type="molecule type" value="Genomic_DNA"/>
</dbReference>
<dbReference type="AlphaFoldDB" id="A0A8J5Z1E5"/>
<reference evidence="2 3" key="1">
    <citation type="journal article" date="2021" name="bioRxiv">
        <title>The Gossypium anomalum genome as a resource for cotton improvement and evolutionary analysis of hybrid incompatibility.</title>
        <authorList>
            <person name="Grover C.E."/>
            <person name="Yuan D."/>
            <person name="Arick M.A."/>
            <person name="Miller E.R."/>
            <person name="Hu G."/>
            <person name="Peterson D.G."/>
            <person name="Wendel J.F."/>
            <person name="Udall J.A."/>
        </authorList>
    </citation>
    <scope>NUCLEOTIDE SEQUENCE [LARGE SCALE GENOMIC DNA]</scope>
    <source>
        <strain evidence="2">JFW-Udall</strain>
        <tissue evidence="2">Leaf</tissue>
    </source>
</reference>
<keyword evidence="3" id="KW-1185">Reference proteome</keyword>
<evidence type="ECO:0000313" key="2">
    <source>
        <dbReference type="EMBL" id="KAG8499211.1"/>
    </source>
</evidence>
<dbReference type="PANTHER" id="PTHR46033">
    <property type="entry name" value="PROTEIN MAIN-LIKE 2"/>
    <property type="match status" value="1"/>
</dbReference>
<comment type="caution">
    <text evidence="2">The sequence shown here is derived from an EMBL/GenBank/DDBJ whole genome shotgun (WGS) entry which is preliminary data.</text>
</comment>
<evidence type="ECO:0000259" key="1">
    <source>
        <dbReference type="Pfam" id="PF10536"/>
    </source>
</evidence>
<accession>A0A8J5Z1E5</accession>
<gene>
    <name evidence="2" type="ORF">CXB51_005615</name>
</gene>
<evidence type="ECO:0000313" key="3">
    <source>
        <dbReference type="Proteomes" id="UP000701853"/>
    </source>
</evidence>
<protein>
    <recommendedName>
        <fullName evidence="1">Aminotransferase-like plant mobile domain-containing protein</fullName>
    </recommendedName>
</protein>
<feature type="domain" description="Aminotransferase-like plant mobile" evidence="1">
    <location>
        <begin position="28"/>
        <end position="140"/>
    </location>
</feature>
<dbReference type="Pfam" id="PF10536">
    <property type="entry name" value="PMD"/>
    <property type="match status" value="1"/>
</dbReference>
<dbReference type="InterPro" id="IPR044824">
    <property type="entry name" value="MAIN-like"/>
</dbReference>
<sequence>MSGPPSSLIENYLREVGFWHVATIGRGCKLDPKLISALIERWRPEMHTFHLPCGECIITLEDMQLQLGLPADGYAVTESAQSADWGAVWYELLGAIPDNINGGQIEMGWLRDTFSELDNDSTELERIRYAQAYILEMIGAGEFSWGSAVLANLYKEMCGETRPNKAKIGGCLSLLQSWARFCFSFLRPRVDHPYTFPLITRWNHSASYVGMPTSLEDIRLLLDQLSEAQFQWIPYEDPAIRAIILDEFFQNPNIWHVKVPLINYATLEMY</sequence>
<organism evidence="2 3">
    <name type="scientific">Gossypium anomalum</name>
    <dbReference type="NCBI Taxonomy" id="47600"/>
    <lineage>
        <taxon>Eukaryota</taxon>
        <taxon>Viridiplantae</taxon>
        <taxon>Streptophyta</taxon>
        <taxon>Embryophyta</taxon>
        <taxon>Tracheophyta</taxon>
        <taxon>Spermatophyta</taxon>
        <taxon>Magnoliopsida</taxon>
        <taxon>eudicotyledons</taxon>
        <taxon>Gunneridae</taxon>
        <taxon>Pentapetalae</taxon>
        <taxon>rosids</taxon>
        <taxon>malvids</taxon>
        <taxon>Malvales</taxon>
        <taxon>Malvaceae</taxon>
        <taxon>Malvoideae</taxon>
        <taxon>Gossypium</taxon>
    </lineage>
</organism>
<dbReference type="GO" id="GO:0010073">
    <property type="term" value="P:meristem maintenance"/>
    <property type="evidence" value="ECO:0007669"/>
    <property type="project" value="InterPro"/>
</dbReference>
<dbReference type="Proteomes" id="UP000701853">
    <property type="component" value="Chromosome 3"/>
</dbReference>
<dbReference type="InterPro" id="IPR019557">
    <property type="entry name" value="AminoTfrase-like_pln_mobile"/>
</dbReference>
<proteinExistence type="predicted"/>